<dbReference type="InterPro" id="IPR011010">
    <property type="entry name" value="DNA_brk_join_enz"/>
</dbReference>
<evidence type="ECO:0000256" key="5">
    <source>
        <dbReference type="ARBA" id="ARBA00023125"/>
    </source>
</evidence>
<dbReference type="CDD" id="cd01189">
    <property type="entry name" value="INT_ICEBs1_C_like"/>
    <property type="match status" value="1"/>
</dbReference>
<name>A0AAU8AYR0_9CAUD</name>
<dbReference type="Pfam" id="PF14659">
    <property type="entry name" value="Phage_int_SAM_3"/>
    <property type="match status" value="1"/>
</dbReference>
<dbReference type="GO" id="GO:0006310">
    <property type="term" value="P:DNA recombination"/>
    <property type="evidence" value="ECO:0007669"/>
    <property type="project" value="UniProtKB-KW"/>
</dbReference>
<evidence type="ECO:0000256" key="2">
    <source>
        <dbReference type="ARBA" id="ARBA00016082"/>
    </source>
</evidence>
<keyword evidence="3" id="KW-0808">Transferase</keyword>
<comment type="similarity">
    <text evidence="1">Belongs to the 'phage' integrase family.</text>
</comment>
<feature type="domain" description="Core-binding (CB)" evidence="12">
    <location>
        <begin position="65"/>
        <end position="144"/>
    </location>
</feature>
<evidence type="ECO:0000256" key="6">
    <source>
        <dbReference type="ARBA" id="ARBA00023172"/>
    </source>
</evidence>
<reference evidence="13" key="1">
    <citation type="submission" date="2024-03" db="EMBL/GenBank/DDBJ databases">
        <title>Diverse circular DNA viruses in blood, oral, and fecal samples of captive lemurs.</title>
        <authorList>
            <person name="Paietta E.N."/>
            <person name="Kraberger S."/>
            <person name="Lund M.C."/>
            <person name="Custer J.M."/>
            <person name="Vargas K.M."/>
            <person name="Ehmke E.E."/>
            <person name="Yoder A.D."/>
            <person name="Varsani A."/>
        </authorList>
    </citation>
    <scope>NUCLEOTIDE SEQUENCE</scope>
    <source>
        <strain evidence="13">Duke_24FS_4</strain>
    </source>
</reference>
<keyword evidence="8" id="KW-1160">Virus entry into host cell</keyword>
<dbReference type="Pfam" id="PF00589">
    <property type="entry name" value="Phage_integrase"/>
    <property type="match status" value="1"/>
</dbReference>
<evidence type="ECO:0000256" key="3">
    <source>
        <dbReference type="ARBA" id="ARBA00022679"/>
    </source>
</evidence>
<dbReference type="InterPro" id="IPR013762">
    <property type="entry name" value="Integrase-like_cat_sf"/>
</dbReference>
<evidence type="ECO:0000256" key="10">
    <source>
        <dbReference type="PROSITE-ProRule" id="PRU01248"/>
    </source>
</evidence>
<evidence type="ECO:0000259" key="12">
    <source>
        <dbReference type="PROSITE" id="PS51900"/>
    </source>
</evidence>
<dbReference type="InterPro" id="IPR050808">
    <property type="entry name" value="Phage_Integrase"/>
</dbReference>
<evidence type="ECO:0000256" key="1">
    <source>
        <dbReference type="ARBA" id="ARBA00008857"/>
    </source>
</evidence>
<evidence type="ECO:0000256" key="4">
    <source>
        <dbReference type="ARBA" id="ARBA00022908"/>
    </source>
</evidence>
<proteinExistence type="inferred from homology"/>
<keyword evidence="7" id="KW-1179">Viral genome integration</keyword>
<dbReference type="PANTHER" id="PTHR30629">
    <property type="entry name" value="PROPHAGE INTEGRASE"/>
    <property type="match status" value="1"/>
</dbReference>
<accession>A0AAU8AYR0</accession>
<dbReference type="Gene3D" id="1.10.150.130">
    <property type="match status" value="1"/>
</dbReference>
<dbReference type="Gene3D" id="1.10.443.10">
    <property type="entry name" value="Intergrase catalytic core"/>
    <property type="match status" value="1"/>
</dbReference>
<dbReference type="GO" id="GO:0044826">
    <property type="term" value="P:viral genome integration into host DNA"/>
    <property type="evidence" value="ECO:0007669"/>
    <property type="project" value="UniProtKB-KW"/>
</dbReference>
<evidence type="ECO:0000256" key="9">
    <source>
        <dbReference type="ARBA" id="ARBA00049605"/>
    </source>
</evidence>
<evidence type="ECO:0000256" key="8">
    <source>
        <dbReference type="ARBA" id="ARBA00023296"/>
    </source>
</evidence>
<dbReference type="GO" id="GO:0016740">
    <property type="term" value="F:transferase activity"/>
    <property type="evidence" value="ECO:0007669"/>
    <property type="project" value="UniProtKB-KW"/>
</dbReference>
<evidence type="ECO:0000313" key="13">
    <source>
        <dbReference type="EMBL" id="XCD05150.1"/>
    </source>
</evidence>
<dbReference type="EMBL" id="PP511522">
    <property type="protein sequence ID" value="XCD05150.1"/>
    <property type="molecule type" value="Genomic_DNA"/>
</dbReference>
<dbReference type="InterPro" id="IPR002104">
    <property type="entry name" value="Integrase_catalytic"/>
</dbReference>
<dbReference type="GO" id="GO:0003677">
    <property type="term" value="F:DNA binding"/>
    <property type="evidence" value="ECO:0007669"/>
    <property type="project" value="UniProtKB-UniRule"/>
</dbReference>
<feature type="domain" description="Tyr recombinase" evidence="11">
    <location>
        <begin position="169"/>
        <end position="371"/>
    </location>
</feature>
<dbReference type="GO" id="GO:0015074">
    <property type="term" value="P:DNA integration"/>
    <property type="evidence" value="ECO:0007669"/>
    <property type="project" value="UniProtKB-KW"/>
</dbReference>
<protein>
    <recommendedName>
        <fullName evidence="2">Integrase</fullName>
    </recommendedName>
</protein>
<keyword evidence="4" id="KW-0229">DNA integration</keyword>
<evidence type="ECO:0000256" key="7">
    <source>
        <dbReference type="ARBA" id="ARBA00023195"/>
    </source>
</evidence>
<sequence length="376" mass="42698">MAKAKYVRGSDGFFQARVWDGTYNPDGSKHRKTIRSSKSSADLERKVNALRQAVSEGKSVQKTGSYFVDYCRIWLKTYKGIREDNTIAMYDNVIEKHIAPTLDGVKLQDIRRTHFQLVINAAADKPRTCQQIALTFRQVIKSAMRDKYLPGTAYEDICEDIDVPKYAAKEKRALYPEEIAAIKKADFSPMQRCFVYIIYGCGLRRGEVLGLNKNLHVDLKHGVLKVNTSIRFLKNDPGHKDPKSHNGFRQVPMPEFLTAFLKEYIPTLDGVSDYLIHKQDGSMMTKSAYDNMWASIVEKMNAAAGGTDNLKVIYGFTAHTFRHNYCTSLCYQVPAISIKKIAQLMGDSEMVVLKVYNHVKEERENVEKVINNAVAM</sequence>
<dbReference type="InterPro" id="IPR044068">
    <property type="entry name" value="CB"/>
</dbReference>
<dbReference type="PROSITE" id="PS51898">
    <property type="entry name" value="TYR_RECOMBINASE"/>
    <property type="match status" value="1"/>
</dbReference>
<dbReference type="InterPro" id="IPR004107">
    <property type="entry name" value="Integrase_SAM-like_N"/>
</dbReference>
<dbReference type="PANTHER" id="PTHR30629:SF2">
    <property type="entry name" value="PROPHAGE INTEGRASE INTS-RELATED"/>
    <property type="match status" value="1"/>
</dbReference>
<keyword evidence="5 10" id="KW-0238">DNA-binding</keyword>
<organism evidence="13">
    <name type="scientific">Dulem virus 35</name>
    <dbReference type="NCBI Taxonomy" id="3145753"/>
    <lineage>
        <taxon>Viruses</taxon>
        <taxon>Duplodnaviria</taxon>
        <taxon>Heunggongvirae</taxon>
        <taxon>Uroviricota</taxon>
        <taxon>Caudoviricetes</taxon>
    </lineage>
</organism>
<comment type="function">
    <text evidence="9">Integrase is necessary for integration of the phage into the host genome by site-specific recombination. In conjunction with excisionase, integrase is also necessary for excision of the prophage from the host genome.</text>
</comment>
<dbReference type="GO" id="GO:0075713">
    <property type="term" value="P:establishment of integrated proviral latency"/>
    <property type="evidence" value="ECO:0007669"/>
    <property type="project" value="UniProtKB-KW"/>
</dbReference>
<keyword evidence="6" id="KW-0233">DNA recombination</keyword>
<dbReference type="GO" id="GO:0046718">
    <property type="term" value="P:symbiont entry into host cell"/>
    <property type="evidence" value="ECO:0007669"/>
    <property type="project" value="UniProtKB-KW"/>
</dbReference>
<dbReference type="InterPro" id="IPR010998">
    <property type="entry name" value="Integrase_recombinase_N"/>
</dbReference>
<dbReference type="PROSITE" id="PS51900">
    <property type="entry name" value="CB"/>
    <property type="match status" value="1"/>
</dbReference>
<evidence type="ECO:0000259" key="11">
    <source>
        <dbReference type="PROSITE" id="PS51898"/>
    </source>
</evidence>
<dbReference type="SUPFAM" id="SSF56349">
    <property type="entry name" value="DNA breaking-rejoining enzymes"/>
    <property type="match status" value="1"/>
</dbReference>